<organism evidence="1 2">
    <name type="scientific">Podospora bellae-mahoneyi</name>
    <dbReference type="NCBI Taxonomy" id="2093777"/>
    <lineage>
        <taxon>Eukaryota</taxon>
        <taxon>Fungi</taxon>
        <taxon>Dikarya</taxon>
        <taxon>Ascomycota</taxon>
        <taxon>Pezizomycotina</taxon>
        <taxon>Sordariomycetes</taxon>
        <taxon>Sordariomycetidae</taxon>
        <taxon>Sordariales</taxon>
        <taxon>Podosporaceae</taxon>
        <taxon>Podospora</taxon>
    </lineage>
</organism>
<dbReference type="RefSeq" id="XP_062733987.1">
    <property type="nucleotide sequence ID" value="XM_062872546.1"/>
</dbReference>
<keyword evidence="2" id="KW-1185">Reference proteome</keyword>
<dbReference type="EMBL" id="JAFFGZ010000005">
    <property type="protein sequence ID" value="KAK4645011.1"/>
    <property type="molecule type" value="Genomic_DNA"/>
</dbReference>
<dbReference type="Pfam" id="PF21858">
    <property type="entry name" value="DUF6914"/>
    <property type="match status" value="1"/>
</dbReference>
<evidence type="ECO:0000313" key="1">
    <source>
        <dbReference type="EMBL" id="KAK4645011.1"/>
    </source>
</evidence>
<name>A0ABR0FM25_9PEZI</name>
<sequence length="208" mass="23658">MARNKPRLYVALYARGGAARMPGGEDRYHWALITGPKREADASRGKRYHAKEPRPGVWEYSEQNTGTASTLMILVRIRTAKGKNMVRLEQVLRSVPIRVGQPGWNCVEWVREALSARAGDGKALGTSRIDWQTVRVTAMRYLRQKAAEHRFDGRTRPGQIKLLHVFACSLRHHYSIPSSYFHALIFLSRRAHIEFSSSFCLSSIPLAR</sequence>
<comment type="caution">
    <text evidence="1">The sequence shown here is derived from an EMBL/GenBank/DDBJ whole genome shotgun (WGS) entry which is preliminary data.</text>
</comment>
<dbReference type="InterPro" id="IPR054208">
    <property type="entry name" value="DUF6914"/>
</dbReference>
<proteinExistence type="predicted"/>
<dbReference type="GeneID" id="87891753"/>
<reference evidence="1 2" key="1">
    <citation type="journal article" date="2023" name="bioRxiv">
        <title>High-quality genome assemblies of four members of thePodospora anserinaspecies complex.</title>
        <authorList>
            <person name="Ament-Velasquez S.L."/>
            <person name="Vogan A.A."/>
            <person name="Wallerman O."/>
            <person name="Hartmann F."/>
            <person name="Gautier V."/>
            <person name="Silar P."/>
            <person name="Giraud T."/>
            <person name="Johannesson H."/>
        </authorList>
    </citation>
    <scope>NUCLEOTIDE SEQUENCE [LARGE SCALE GENOMIC DNA]</scope>
    <source>
        <strain evidence="1 2">CBS 112042</strain>
    </source>
</reference>
<gene>
    <name evidence="1" type="ORF">QC761_0058620</name>
</gene>
<dbReference type="Proteomes" id="UP001322138">
    <property type="component" value="Unassembled WGS sequence"/>
</dbReference>
<evidence type="ECO:0000313" key="2">
    <source>
        <dbReference type="Proteomes" id="UP001322138"/>
    </source>
</evidence>
<accession>A0ABR0FM25</accession>
<protein>
    <submittedName>
        <fullName evidence="1">Uncharacterized protein</fullName>
    </submittedName>
</protein>